<dbReference type="PROSITE" id="PS00211">
    <property type="entry name" value="ABC_TRANSPORTER_1"/>
    <property type="match status" value="1"/>
</dbReference>
<dbReference type="Pfam" id="PF00005">
    <property type="entry name" value="ABC_tran"/>
    <property type="match status" value="1"/>
</dbReference>
<accession>A0ABY4C6H5</accession>
<comment type="subcellular location">
    <subcellularLocation>
        <location evidence="1">Cell membrane</location>
        <topology evidence="1">Multi-pass membrane protein</topology>
    </subcellularLocation>
</comment>
<dbReference type="SUPFAM" id="SSF52540">
    <property type="entry name" value="P-loop containing nucleoside triphosphate hydrolases"/>
    <property type="match status" value="1"/>
</dbReference>
<dbReference type="CDD" id="cd18548">
    <property type="entry name" value="ABC_6TM_Tm287_like"/>
    <property type="match status" value="1"/>
</dbReference>
<dbReference type="SUPFAM" id="SSF90123">
    <property type="entry name" value="ABC transporter transmembrane region"/>
    <property type="match status" value="1"/>
</dbReference>
<evidence type="ECO:0000259" key="9">
    <source>
        <dbReference type="PROSITE" id="PS50929"/>
    </source>
</evidence>
<sequence length="578" mass="61874">MLLKLLRRYLRPYWPLLVGVLVFQGAQAVASLFLPSLNADIIDDGVAKGDTGVIMSIGAVMLGVTLLQVAASIAAVWFGARVAMAFGRDVRRAVFRQVGDFSEQEVSRFGAPSLITRTTNDVQQVQMLVLMSCTMLVSAPIIAIFGVVMALREDVVLSWIMVVAVPVLLIAVGLVISRLVPLFRSMQRKIDNVNRVLREQLTGIRVVRAFVREGVETERFDEANEALTDTALKAGRLFALVFPIVMLVLNASSVAVLWFGAFRIDAGEMQIGALTAFLSYLIQILMAVMMSTMLAFLLPRAAVSAGRIGEVLATAPSVVEPVGGLTELPEPGTIEFRDVTFSYPGAEAPVLHDLSFTVHPGQTTAIIGSTGAGKTTIVNLAARLFDATSGSVLVGGVDVRELDPEVLNSQLALVPQKPYLFAGTVGSTLRYGDPDATDDELWRALEIAQGRDFVAAMPGDLEAPIAQGGTNVSGGQRQRLSIARALVKRPPIYLFDDSFSALDTATDARLRAALSREVADAARLVVAQRVATIVDADQILLVEDGRITARGTHDELIATSAAYAEIVESQLSAEEAAA</sequence>
<feature type="transmembrane region" description="Helical" evidence="7">
    <location>
        <begin position="127"/>
        <end position="151"/>
    </location>
</feature>
<dbReference type="RefSeq" id="WP_243558284.1">
    <property type="nucleotide sequence ID" value="NZ_CP094528.1"/>
</dbReference>
<evidence type="ECO:0000256" key="2">
    <source>
        <dbReference type="ARBA" id="ARBA00022692"/>
    </source>
</evidence>
<dbReference type="InterPro" id="IPR036640">
    <property type="entry name" value="ABC1_TM_sf"/>
</dbReference>
<dbReference type="PROSITE" id="PS50893">
    <property type="entry name" value="ABC_TRANSPORTER_2"/>
    <property type="match status" value="1"/>
</dbReference>
<dbReference type="Pfam" id="PF00664">
    <property type="entry name" value="ABC_membrane"/>
    <property type="match status" value="1"/>
</dbReference>
<feature type="transmembrane region" description="Helical" evidence="7">
    <location>
        <begin position="54"/>
        <end position="78"/>
    </location>
</feature>
<evidence type="ECO:0000256" key="4">
    <source>
        <dbReference type="ARBA" id="ARBA00022840"/>
    </source>
</evidence>
<organism evidence="10 11">
    <name type="scientific">Agromyces larvae</name>
    <dbReference type="NCBI Taxonomy" id="2929802"/>
    <lineage>
        <taxon>Bacteria</taxon>
        <taxon>Bacillati</taxon>
        <taxon>Actinomycetota</taxon>
        <taxon>Actinomycetes</taxon>
        <taxon>Micrococcales</taxon>
        <taxon>Microbacteriaceae</taxon>
        <taxon>Agromyces</taxon>
    </lineage>
</organism>
<dbReference type="Gene3D" id="3.40.50.300">
    <property type="entry name" value="P-loop containing nucleotide triphosphate hydrolases"/>
    <property type="match status" value="1"/>
</dbReference>
<feature type="transmembrane region" description="Helical" evidence="7">
    <location>
        <begin position="12"/>
        <end position="34"/>
    </location>
</feature>
<dbReference type="InterPro" id="IPR039421">
    <property type="entry name" value="Type_1_exporter"/>
</dbReference>
<keyword evidence="3" id="KW-0547">Nucleotide-binding</keyword>
<feature type="transmembrane region" description="Helical" evidence="7">
    <location>
        <begin position="237"/>
        <end position="259"/>
    </location>
</feature>
<feature type="domain" description="ABC transporter" evidence="8">
    <location>
        <begin position="334"/>
        <end position="569"/>
    </location>
</feature>
<dbReference type="InterPro" id="IPR003593">
    <property type="entry name" value="AAA+_ATPase"/>
</dbReference>
<evidence type="ECO:0000313" key="11">
    <source>
        <dbReference type="Proteomes" id="UP000832097"/>
    </source>
</evidence>
<feature type="domain" description="ABC transmembrane type-1" evidence="9">
    <location>
        <begin position="18"/>
        <end position="300"/>
    </location>
</feature>
<reference evidence="10 11" key="1">
    <citation type="submission" date="2022-03" db="EMBL/GenBank/DDBJ databases">
        <title>Mucilaginibacter sp. isolated from the gut of Protaetia brevitarsis seulensis larvae.</title>
        <authorList>
            <person name="Won M."/>
            <person name="Kim S.-J."/>
            <person name="Kwon S.-W."/>
        </authorList>
    </citation>
    <scope>NUCLEOTIDE SEQUENCE [LARGE SCALE GENOMIC DNA]</scope>
    <source>
        <strain evidence="10 11">CFWR-12</strain>
    </source>
</reference>
<gene>
    <name evidence="10" type="ORF">MTO99_08040</name>
</gene>
<proteinExistence type="predicted"/>
<evidence type="ECO:0000313" key="10">
    <source>
        <dbReference type="EMBL" id="UOE45686.1"/>
    </source>
</evidence>
<dbReference type="InterPro" id="IPR027417">
    <property type="entry name" value="P-loop_NTPase"/>
</dbReference>
<evidence type="ECO:0000256" key="7">
    <source>
        <dbReference type="SAM" id="Phobius"/>
    </source>
</evidence>
<evidence type="ECO:0000256" key="6">
    <source>
        <dbReference type="ARBA" id="ARBA00023136"/>
    </source>
</evidence>
<keyword evidence="5 7" id="KW-1133">Transmembrane helix</keyword>
<name>A0ABY4C6H5_9MICO</name>
<evidence type="ECO:0000259" key="8">
    <source>
        <dbReference type="PROSITE" id="PS50893"/>
    </source>
</evidence>
<dbReference type="InterPro" id="IPR011527">
    <property type="entry name" value="ABC1_TM_dom"/>
</dbReference>
<dbReference type="InterPro" id="IPR003439">
    <property type="entry name" value="ABC_transporter-like_ATP-bd"/>
</dbReference>
<dbReference type="InterPro" id="IPR017871">
    <property type="entry name" value="ABC_transporter-like_CS"/>
</dbReference>
<evidence type="ECO:0000256" key="1">
    <source>
        <dbReference type="ARBA" id="ARBA00004651"/>
    </source>
</evidence>
<dbReference type="GO" id="GO:0005524">
    <property type="term" value="F:ATP binding"/>
    <property type="evidence" value="ECO:0007669"/>
    <property type="project" value="UniProtKB-KW"/>
</dbReference>
<dbReference type="PANTHER" id="PTHR43394">
    <property type="entry name" value="ATP-DEPENDENT PERMEASE MDL1, MITOCHONDRIAL"/>
    <property type="match status" value="1"/>
</dbReference>
<dbReference type="PANTHER" id="PTHR43394:SF1">
    <property type="entry name" value="ATP-BINDING CASSETTE SUB-FAMILY B MEMBER 10, MITOCHONDRIAL"/>
    <property type="match status" value="1"/>
</dbReference>
<dbReference type="PROSITE" id="PS50929">
    <property type="entry name" value="ABC_TM1F"/>
    <property type="match status" value="1"/>
</dbReference>
<dbReference type="Gene3D" id="1.20.1560.10">
    <property type="entry name" value="ABC transporter type 1, transmembrane domain"/>
    <property type="match status" value="1"/>
</dbReference>
<keyword evidence="2 7" id="KW-0812">Transmembrane</keyword>
<dbReference type="Proteomes" id="UP000832097">
    <property type="component" value="Chromosome"/>
</dbReference>
<evidence type="ECO:0000256" key="5">
    <source>
        <dbReference type="ARBA" id="ARBA00022989"/>
    </source>
</evidence>
<dbReference type="SMART" id="SM00382">
    <property type="entry name" value="AAA"/>
    <property type="match status" value="1"/>
</dbReference>
<dbReference type="EMBL" id="CP094528">
    <property type="protein sequence ID" value="UOE45686.1"/>
    <property type="molecule type" value="Genomic_DNA"/>
</dbReference>
<keyword evidence="4 10" id="KW-0067">ATP-binding</keyword>
<feature type="transmembrane region" description="Helical" evidence="7">
    <location>
        <begin position="271"/>
        <end position="298"/>
    </location>
</feature>
<feature type="transmembrane region" description="Helical" evidence="7">
    <location>
        <begin position="157"/>
        <end position="180"/>
    </location>
</feature>
<keyword evidence="6 7" id="KW-0472">Membrane</keyword>
<protein>
    <submittedName>
        <fullName evidence="10">ABC transporter ATP-binding protein/permease</fullName>
    </submittedName>
</protein>
<evidence type="ECO:0000256" key="3">
    <source>
        <dbReference type="ARBA" id="ARBA00022741"/>
    </source>
</evidence>
<keyword evidence="11" id="KW-1185">Reference proteome</keyword>